<dbReference type="Proteomes" id="UP001519503">
    <property type="component" value="Unassembled WGS sequence"/>
</dbReference>
<accession>A0ABS5QWV7</accession>
<organism evidence="2 3">
    <name type="scientific">Fructobacillus parabroussonetiae</name>
    <dbReference type="NCBI Taxonomy" id="2713174"/>
    <lineage>
        <taxon>Bacteria</taxon>
        <taxon>Bacillati</taxon>
        <taxon>Bacillota</taxon>
        <taxon>Bacilli</taxon>
        <taxon>Lactobacillales</taxon>
        <taxon>Lactobacillaceae</taxon>
        <taxon>Fructobacillus</taxon>
    </lineage>
</organism>
<evidence type="ECO:0000259" key="1">
    <source>
        <dbReference type="PROSITE" id="PS51186"/>
    </source>
</evidence>
<sequence length="165" mass="18561">MKTFQSAAGLVQIKPIQVKYAAPLFQAIVDSRPAIGDFLPWAMDLSLKDEKDFLLREKNRQFEGQPLVFALVVAGQPVGMLDLHAVNEAKRSAEIGYWISQQYQNQGIVSRAVELISEHALTRLALGRLVLRIKEENQASRRVAEKAGFIETGLVDDFLCYERCQ</sequence>
<dbReference type="EMBL" id="JAAMFL010000007">
    <property type="protein sequence ID" value="MBS9337689.1"/>
    <property type="molecule type" value="Genomic_DNA"/>
</dbReference>
<gene>
    <name evidence="2" type="ORF">G6R30_04340</name>
</gene>
<evidence type="ECO:0000313" key="3">
    <source>
        <dbReference type="Proteomes" id="UP001519503"/>
    </source>
</evidence>
<keyword evidence="3" id="KW-1185">Reference proteome</keyword>
<dbReference type="PROSITE" id="PS51186">
    <property type="entry name" value="GNAT"/>
    <property type="match status" value="1"/>
</dbReference>
<dbReference type="SUPFAM" id="SSF55729">
    <property type="entry name" value="Acyl-CoA N-acyltransferases (Nat)"/>
    <property type="match status" value="1"/>
</dbReference>
<dbReference type="PANTHER" id="PTHR43441">
    <property type="entry name" value="RIBOSOMAL-PROTEIN-SERINE ACETYLTRANSFERASE"/>
    <property type="match status" value="1"/>
</dbReference>
<evidence type="ECO:0000313" key="2">
    <source>
        <dbReference type="EMBL" id="MBS9337689.1"/>
    </source>
</evidence>
<dbReference type="InterPro" id="IPR016181">
    <property type="entry name" value="Acyl_CoA_acyltransferase"/>
</dbReference>
<proteinExistence type="predicted"/>
<feature type="domain" description="N-acetyltransferase" evidence="1">
    <location>
        <begin position="11"/>
        <end position="165"/>
    </location>
</feature>
<protein>
    <submittedName>
        <fullName evidence="2">GNAT family N-acetyltransferase</fullName>
    </submittedName>
</protein>
<comment type="caution">
    <text evidence="2">The sequence shown here is derived from an EMBL/GenBank/DDBJ whole genome shotgun (WGS) entry which is preliminary data.</text>
</comment>
<reference evidence="2 3" key="1">
    <citation type="submission" date="2020-02" db="EMBL/GenBank/DDBJ databases">
        <title>Fructobacillus sp. isolated from paper mulberry of Taiwan.</title>
        <authorList>
            <person name="Lin S.-T."/>
        </authorList>
    </citation>
    <scope>NUCLEOTIDE SEQUENCE [LARGE SCALE GENOMIC DNA]</scope>
    <source>
        <strain evidence="2 3">S1-1</strain>
    </source>
</reference>
<dbReference type="Pfam" id="PF13302">
    <property type="entry name" value="Acetyltransf_3"/>
    <property type="match status" value="1"/>
</dbReference>
<dbReference type="InterPro" id="IPR051908">
    <property type="entry name" value="Ribosomal_N-acetyltransferase"/>
</dbReference>
<name>A0ABS5QWV7_9LACO</name>
<dbReference type="Gene3D" id="3.40.630.30">
    <property type="match status" value="1"/>
</dbReference>
<dbReference type="PANTHER" id="PTHR43441:SF11">
    <property type="entry name" value="RIBOSOMAL-PROTEIN-SERINE ACETYLTRANSFERASE"/>
    <property type="match status" value="1"/>
</dbReference>
<dbReference type="CDD" id="cd04301">
    <property type="entry name" value="NAT_SF"/>
    <property type="match status" value="1"/>
</dbReference>
<dbReference type="InterPro" id="IPR000182">
    <property type="entry name" value="GNAT_dom"/>
</dbReference>
<dbReference type="RefSeq" id="WP_213821844.1">
    <property type="nucleotide sequence ID" value="NZ_JAAMFL010000007.1"/>
</dbReference>